<dbReference type="InterPro" id="IPR050904">
    <property type="entry name" value="Adhesion/Biosynth-related"/>
</dbReference>
<dbReference type="InterPro" id="IPR000782">
    <property type="entry name" value="FAS1_domain"/>
</dbReference>
<dbReference type="PANTHER" id="PTHR10900">
    <property type="entry name" value="PERIOSTIN-RELATED"/>
    <property type="match status" value="1"/>
</dbReference>
<feature type="domain" description="FAS1" evidence="1">
    <location>
        <begin position="135"/>
        <end position="312"/>
    </location>
</feature>
<dbReference type="Pfam" id="PF02469">
    <property type="entry name" value="Fasciclin"/>
    <property type="match status" value="2"/>
</dbReference>
<protein>
    <submittedName>
        <fullName evidence="2">FAS1 domain-containing protein</fullName>
    </submittedName>
</protein>
<dbReference type="SUPFAM" id="SSF82153">
    <property type="entry name" value="FAS1 domain"/>
    <property type="match status" value="2"/>
</dbReference>
<dbReference type="AlphaFoldDB" id="A0A6A5YZM3"/>
<proteinExistence type="predicted"/>
<dbReference type="SMART" id="SM00554">
    <property type="entry name" value="FAS1"/>
    <property type="match status" value="2"/>
</dbReference>
<sequence length="314" mass="35641">MLQHNDQTILQILRRSLRFSRYSELLHNQPKMEEILDNRHQNLTLFLPTDVALEQVRDRLDSRAAQQIEDIVRYHIVPWPIATIELVCTPTLPTLLLPDHLNGPQRLKVALQPDGLFVDGHAHVELESIRAVNGYIHVIDALLQPPQDTAMDLMMALPPSEFGIAQYAFSSSGIVTELLGLAFIGATIFVPSNRAFLQLGNERLRHLLSTYGRDELRSLLGAHITLNQTLYSNAYYERERTLQLGFGGRTNNLCPSGIRWFRLHTLRSNVSHQVQVFRLARLIEIFVDGYVPIIQRDIVAKDGVVQTTQFLLAG</sequence>
<gene>
    <name evidence="2" type="ORF">BDV96DRAFT_498071</name>
</gene>
<dbReference type="Proteomes" id="UP000799770">
    <property type="component" value="Unassembled WGS sequence"/>
</dbReference>
<dbReference type="PROSITE" id="PS50213">
    <property type="entry name" value="FAS1"/>
    <property type="match status" value="2"/>
</dbReference>
<evidence type="ECO:0000259" key="1">
    <source>
        <dbReference type="PROSITE" id="PS50213"/>
    </source>
</evidence>
<dbReference type="EMBL" id="ML977331">
    <property type="protein sequence ID" value="KAF2112274.1"/>
    <property type="molecule type" value="Genomic_DNA"/>
</dbReference>
<dbReference type="Gene3D" id="2.30.180.10">
    <property type="entry name" value="FAS1 domain"/>
    <property type="match status" value="2"/>
</dbReference>
<dbReference type="OrthoDB" id="286301at2759"/>
<dbReference type="InterPro" id="IPR036378">
    <property type="entry name" value="FAS1_dom_sf"/>
</dbReference>
<organism evidence="2 3">
    <name type="scientific">Lophiotrema nucula</name>
    <dbReference type="NCBI Taxonomy" id="690887"/>
    <lineage>
        <taxon>Eukaryota</taxon>
        <taxon>Fungi</taxon>
        <taxon>Dikarya</taxon>
        <taxon>Ascomycota</taxon>
        <taxon>Pezizomycotina</taxon>
        <taxon>Dothideomycetes</taxon>
        <taxon>Pleosporomycetidae</taxon>
        <taxon>Pleosporales</taxon>
        <taxon>Lophiotremataceae</taxon>
        <taxon>Lophiotrema</taxon>
    </lineage>
</organism>
<accession>A0A6A5YZM3</accession>
<name>A0A6A5YZM3_9PLEO</name>
<keyword evidence="3" id="KW-1185">Reference proteome</keyword>
<feature type="domain" description="FAS1" evidence="1">
    <location>
        <begin position="6"/>
        <end position="143"/>
    </location>
</feature>
<evidence type="ECO:0000313" key="3">
    <source>
        <dbReference type="Proteomes" id="UP000799770"/>
    </source>
</evidence>
<evidence type="ECO:0000313" key="2">
    <source>
        <dbReference type="EMBL" id="KAF2112274.1"/>
    </source>
</evidence>
<dbReference type="PANTHER" id="PTHR10900:SF125">
    <property type="entry name" value="FAS1 DOMAIN-CONTAINING PROTEIN YLR001C"/>
    <property type="match status" value="1"/>
</dbReference>
<reference evidence="2" key="1">
    <citation type="journal article" date="2020" name="Stud. Mycol.">
        <title>101 Dothideomycetes genomes: a test case for predicting lifestyles and emergence of pathogens.</title>
        <authorList>
            <person name="Haridas S."/>
            <person name="Albert R."/>
            <person name="Binder M."/>
            <person name="Bloem J."/>
            <person name="Labutti K."/>
            <person name="Salamov A."/>
            <person name="Andreopoulos B."/>
            <person name="Baker S."/>
            <person name="Barry K."/>
            <person name="Bills G."/>
            <person name="Bluhm B."/>
            <person name="Cannon C."/>
            <person name="Castanera R."/>
            <person name="Culley D."/>
            <person name="Daum C."/>
            <person name="Ezra D."/>
            <person name="Gonzalez J."/>
            <person name="Henrissat B."/>
            <person name="Kuo A."/>
            <person name="Liang C."/>
            <person name="Lipzen A."/>
            <person name="Lutzoni F."/>
            <person name="Magnuson J."/>
            <person name="Mondo S."/>
            <person name="Nolan M."/>
            <person name="Ohm R."/>
            <person name="Pangilinan J."/>
            <person name="Park H.-J."/>
            <person name="Ramirez L."/>
            <person name="Alfaro M."/>
            <person name="Sun H."/>
            <person name="Tritt A."/>
            <person name="Yoshinaga Y."/>
            <person name="Zwiers L.-H."/>
            <person name="Turgeon B."/>
            <person name="Goodwin S."/>
            <person name="Spatafora J."/>
            <person name="Crous P."/>
            <person name="Grigoriev I."/>
        </authorList>
    </citation>
    <scope>NUCLEOTIDE SEQUENCE</scope>
    <source>
        <strain evidence="2">CBS 627.86</strain>
    </source>
</reference>